<organism evidence="1 2">
    <name type="scientific">Pedobacter changchengzhani</name>
    <dbReference type="NCBI Taxonomy" id="2529274"/>
    <lineage>
        <taxon>Bacteria</taxon>
        <taxon>Pseudomonadati</taxon>
        <taxon>Bacteroidota</taxon>
        <taxon>Sphingobacteriia</taxon>
        <taxon>Sphingobacteriales</taxon>
        <taxon>Sphingobacteriaceae</taxon>
        <taxon>Pedobacter</taxon>
    </lineage>
</organism>
<evidence type="ECO:0000313" key="1">
    <source>
        <dbReference type="EMBL" id="TDG34933.1"/>
    </source>
</evidence>
<reference evidence="1 2" key="1">
    <citation type="submission" date="2019-02" db="EMBL/GenBank/DDBJ databases">
        <title>Pedobacter sp. nov., a novel speices isolated from soil of pinguins habitat in Antarcitica.</title>
        <authorList>
            <person name="He R.-H."/>
        </authorList>
    </citation>
    <scope>NUCLEOTIDE SEQUENCE [LARGE SCALE GENOMIC DNA]</scope>
    <source>
        <strain evidence="1 2">E01020</strain>
    </source>
</reference>
<protein>
    <submittedName>
        <fullName evidence="1">Uncharacterized protein</fullName>
    </submittedName>
</protein>
<dbReference type="RefSeq" id="WP_133263714.1">
    <property type="nucleotide sequence ID" value="NZ_SJCY01000015.1"/>
</dbReference>
<dbReference type="EMBL" id="SJCY01000015">
    <property type="protein sequence ID" value="TDG34933.1"/>
    <property type="molecule type" value="Genomic_DNA"/>
</dbReference>
<dbReference type="AlphaFoldDB" id="A0A4V6PJ75"/>
<gene>
    <name evidence="1" type="ORF">EZJ43_15935</name>
</gene>
<evidence type="ECO:0000313" key="2">
    <source>
        <dbReference type="Proteomes" id="UP000295668"/>
    </source>
</evidence>
<comment type="caution">
    <text evidence="1">The sequence shown here is derived from an EMBL/GenBank/DDBJ whole genome shotgun (WGS) entry which is preliminary data.</text>
</comment>
<name>A0A4V6PJ75_9SPHI</name>
<proteinExistence type="predicted"/>
<keyword evidence="2" id="KW-1185">Reference proteome</keyword>
<sequence length="127" mass="14983">MKNFFSILILCCYFFSATEARELLKLPLLFEHFAEHKKLKGTMGMWEFLCIHYAHGNPRDADYDKDMKLPFKTCSCSHFDKPFNVIEAECKLPSILNFEYRAFLNYAYSDLTLSRDLDCIWQPPKCC</sequence>
<dbReference type="Proteomes" id="UP000295668">
    <property type="component" value="Unassembled WGS sequence"/>
</dbReference>
<accession>A0A4V6PJ75</accession>
<dbReference type="OrthoDB" id="894042at2"/>